<dbReference type="Pfam" id="PF01812">
    <property type="entry name" value="5-FTHF_cyc-lig"/>
    <property type="match status" value="1"/>
</dbReference>
<evidence type="ECO:0000313" key="7">
    <source>
        <dbReference type="EMBL" id="MCH6266619.1"/>
    </source>
</evidence>
<dbReference type="PANTHER" id="PTHR23407:SF1">
    <property type="entry name" value="5-FORMYLTETRAHYDROFOLATE CYCLO-LIGASE"/>
    <property type="match status" value="1"/>
</dbReference>
<dbReference type="Proteomes" id="UP000677265">
    <property type="component" value="Unassembled WGS sequence"/>
</dbReference>
<dbReference type="GO" id="GO:0009396">
    <property type="term" value="P:folic acid-containing compound biosynthetic process"/>
    <property type="evidence" value="ECO:0007669"/>
    <property type="project" value="TreeGrafter"/>
</dbReference>
<comment type="catalytic activity">
    <reaction evidence="5">
        <text>(6S)-5-formyl-5,6,7,8-tetrahydrofolate + ATP = (6R)-5,10-methenyltetrahydrofolate + ADP + phosphate</text>
        <dbReference type="Rhea" id="RHEA:10488"/>
        <dbReference type="ChEBI" id="CHEBI:30616"/>
        <dbReference type="ChEBI" id="CHEBI:43474"/>
        <dbReference type="ChEBI" id="CHEBI:57455"/>
        <dbReference type="ChEBI" id="CHEBI:57457"/>
        <dbReference type="ChEBI" id="CHEBI:456216"/>
        <dbReference type="EC" id="6.3.3.2"/>
    </reaction>
</comment>
<accession>A0A942T2S1</accession>
<keyword evidence="2 4" id="KW-0547">Nucleotide-binding</keyword>
<organism evidence="6">
    <name type="scientific">Neobacillus citreus</name>
    <dbReference type="NCBI Taxonomy" id="2833578"/>
    <lineage>
        <taxon>Bacteria</taxon>
        <taxon>Bacillati</taxon>
        <taxon>Bacillota</taxon>
        <taxon>Bacilli</taxon>
        <taxon>Bacillales</taxon>
        <taxon>Bacillaceae</taxon>
        <taxon>Neobacillus</taxon>
    </lineage>
</organism>
<gene>
    <name evidence="7" type="ORF">KHB02_013900</name>
    <name evidence="6" type="ORF">KHB02_26750</name>
</gene>
<dbReference type="RefSeq" id="WP_213144848.1">
    <property type="nucleotide sequence ID" value="NZ_JAGYPE020000023.1"/>
</dbReference>
<keyword evidence="8" id="KW-1185">Reference proteome</keyword>
<comment type="cofactor">
    <cofactor evidence="5">
        <name>Mg(2+)</name>
        <dbReference type="ChEBI" id="CHEBI:18420"/>
    </cofactor>
</comment>
<protein>
    <recommendedName>
        <fullName evidence="5">5-formyltetrahydrofolate cyclo-ligase</fullName>
        <ecNumber evidence="5">6.3.3.2</ecNumber>
    </recommendedName>
</protein>
<dbReference type="GO" id="GO:0046872">
    <property type="term" value="F:metal ion binding"/>
    <property type="evidence" value="ECO:0007669"/>
    <property type="project" value="UniProtKB-KW"/>
</dbReference>
<feature type="binding site" evidence="4">
    <location>
        <position position="50"/>
    </location>
    <ligand>
        <name>substrate</name>
    </ligand>
</feature>
<keyword evidence="6" id="KW-0436">Ligase</keyword>
<evidence type="ECO:0000256" key="4">
    <source>
        <dbReference type="PIRSR" id="PIRSR006806-1"/>
    </source>
</evidence>
<proteinExistence type="inferred from homology"/>
<dbReference type="EMBL" id="JAGYPE020000023">
    <property type="protein sequence ID" value="MCH6266619.1"/>
    <property type="molecule type" value="Genomic_DNA"/>
</dbReference>
<dbReference type="SUPFAM" id="SSF100950">
    <property type="entry name" value="NagB/RpiA/CoA transferase-like"/>
    <property type="match status" value="1"/>
</dbReference>
<dbReference type="EMBL" id="JAGYPE010000005">
    <property type="protein sequence ID" value="MBS4184984.1"/>
    <property type="molecule type" value="Genomic_DNA"/>
</dbReference>
<dbReference type="InterPro" id="IPR002698">
    <property type="entry name" value="FTHF_cligase"/>
</dbReference>
<keyword evidence="5" id="KW-0460">Magnesium</keyword>
<dbReference type="Gene3D" id="3.40.50.10420">
    <property type="entry name" value="NagB/RpiA/CoA transferase-like"/>
    <property type="match status" value="1"/>
</dbReference>
<evidence type="ECO:0000313" key="6">
    <source>
        <dbReference type="EMBL" id="MBS4184984.1"/>
    </source>
</evidence>
<dbReference type="EC" id="6.3.3.2" evidence="5"/>
<dbReference type="PIRSF" id="PIRSF006806">
    <property type="entry name" value="FTHF_cligase"/>
    <property type="match status" value="1"/>
</dbReference>
<feature type="binding site" evidence="4">
    <location>
        <begin position="4"/>
        <end position="8"/>
    </location>
    <ligand>
        <name>ATP</name>
        <dbReference type="ChEBI" id="CHEBI:30616"/>
    </ligand>
</feature>
<dbReference type="InterPro" id="IPR037171">
    <property type="entry name" value="NagB/RpiA_transferase-like"/>
</dbReference>
<keyword evidence="5" id="KW-0479">Metal-binding</keyword>
<dbReference type="GO" id="GO:0030272">
    <property type="term" value="F:5-formyltetrahydrofolate cyclo-ligase activity"/>
    <property type="evidence" value="ECO:0007669"/>
    <property type="project" value="UniProtKB-EC"/>
</dbReference>
<keyword evidence="3 4" id="KW-0067">ATP-binding</keyword>
<evidence type="ECO:0000256" key="1">
    <source>
        <dbReference type="ARBA" id="ARBA00010638"/>
    </source>
</evidence>
<dbReference type="AlphaFoldDB" id="A0A942T2S1"/>
<dbReference type="InterPro" id="IPR024185">
    <property type="entry name" value="FTHF_cligase-like_sf"/>
</dbReference>
<sequence length="188" mass="21639">MHDKNSIRQQMKESLSKLTKPIYEDYSYKIASRLYQMEDWEQAQVIGITISRVPEVDTYQIIRKAWESGKQVVVPKCYPKEKRLSFRSLTEFSQLESVFYGLLEPNVEQTTEVSPDKIDLLIVPGLVYTRSGFRLGFGGGYYDRFLSGYSGNTLSLAFQEQLIPEFPVEQYDIPVAKIVTSNEVIKTV</sequence>
<comment type="caution">
    <text evidence="6">The sequence shown here is derived from an EMBL/GenBank/DDBJ whole genome shotgun (WGS) entry which is preliminary data.</text>
</comment>
<comment type="similarity">
    <text evidence="1 5">Belongs to the 5-formyltetrahydrofolate cyclo-ligase family.</text>
</comment>
<dbReference type="PANTHER" id="PTHR23407">
    <property type="entry name" value="ATPASE INHIBITOR/5-FORMYLTETRAHYDROFOLATE CYCLO-LIGASE"/>
    <property type="match status" value="1"/>
</dbReference>
<evidence type="ECO:0000256" key="3">
    <source>
        <dbReference type="ARBA" id="ARBA00022840"/>
    </source>
</evidence>
<dbReference type="NCBIfam" id="TIGR02727">
    <property type="entry name" value="MTHFS_bact"/>
    <property type="match status" value="1"/>
</dbReference>
<dbReference type="GO" id="GO:0005524">
    <property type="term" value="F:ATP binding"/>
    <property type="evidence" value="ECO:0007669"/>
    <property type="project" value="UniProtKB-KW"/>
</dbReference>
<dbReference type="GO" id="GO:0035999">
    <property type="term" value="P:tetrahydrofolate interconversion"/>
    <property type="evidence" value="ECO:0007669"/>
    <property type="project" value="TreeGrafter"/>
</dbReference>
<reference evidence="6" key="1">
    <citation type="submission" date="2021-05" db="EMBL/GenBank/DDBJ databases">
        <title>Novel Bacillus species.</title>
        <authorList>
            <person name="Liu G."/>
        </authorList>
    </citation>
    <scope>NUCLEOTIDE SEQUENCE</scope>
    <source>
        <strain evidence="6 8">FJAT-50051</strain>
    </source>
</reference>
<feature type="binding site" evidence="4">
    <location>
        <position position="55"/>
    </location>
    <ligand>
        <name>substrate</name>
    </ligand>
</feature>
<evidence type="ECO:0000313" key="8">
    <source>
        <dbReference type="Proteomes" id="UP000677265"/>
    </source>
</evidence>
<name>A0A942T2S1_9BACI</name>
<evidence type="ECO:0000256" key="2">
    <source>
        <dbReference type="ARBA" id="ARBA00022741"/>
    </source>
</evidence>
<feature type="binding site" evidence="4">
    <location>
        <begin position="134"/>
        <end position="142"/>
    </location>
    <ligand>
        <name>ATP</name>
        <dbReference type="ChEBI" id="CHEBI:30616"/>
    </ligand>
</feature>
<evidence type="ECO:0000256" key="5">
    <source>
        <dbReference type="RuleBase" id="RU361279"/>
    </source>
</evidence>